<reference evidence="2" key="2">
    <citation type="submission" date="2023-01" db="EMBL/GenBank/DDBJ databases">
        <title>Draft genome sequence of Agaribacter marinus strain NBRC 110023.</title>
        <authorList>
            <person name="Sun Q."/>
            <person name="Mori K."/>
        </authorList>
    </citation>
    <scope>NUCLEOTIDE SEQUENCE</scope>
    <source>
        <strain evidence="2">NBRC 110023</strain>
    </source>
</reference>
<name>A0AA37WIF2_9ALTE</name>
<dbReference type="AlphaFoldDB" id="A0AA37WIF2"/>
<keyword evidence="3" id="KW-1185">Reference proteome</keyword>
<reference evidence="2" key="1">
    <citation type="journal article" date="2014" name="Int. J. Syst. Evol. Microbiol.">
        <title>Complete genome sequence of Corynebacterium casei LMG S-19264T (=DSM 44701T), isolated from a smear-ripened cheese.</title>
        <authorList>
            <consortium name="US DOE Joint Genome Institute (JGI-PGF)"/>
            <person name="Walter F."/>
            <person name="Albersmeier A."/>
            <person name="Kalinowski J."/>
            <person name="Ruckert C."/>
        </authorList>
    </citation>
    <scope>NUCLEOTIDE SEQUENCE</scope>
    <source>
        <strain evidence="2">NBRC 110023</strain>
    </source>
</reference>
<evidence type="ECO:0000313" key="3">
    <source>
        <dbReference type="Proteomes" id="UP001156601"/>
    </source>
</evidence>
<protein>
    <recommendedName>
        <fullName evidence="1">CinA C-terminal domain-containing protein</fullName>
    </recommendedName>
</protein>
<evidence type="ECO:0000259" key="1">
    <source>
        <dbReference type="Pfam" id="PF02464"/>
    </source>
</evidence>
<dbReference type="Pfam" id="PF02464">
    <property type="entry name" value="CinA"/>
    <property type="match status" value="1"/>
</dbReference>
<proteinExistence type="predicted"/>
<dbReference type="Proteomes" id="UP001156601">
    <property type="component" value="Unassembled WGS sequence"/>
</dbReference>
<dbReference type="RefSeq" id="WP_284217184.1">
    <property type="nucleotide sequence ID" value="NZ_BSOT01000005.1"/>
</dbReference>
<dbReference type="SUPFAM" id="SSF142433">
    <property type="entry name" value="CinA-like"/>
    <property type="match status" value="1"/>
</dbReference>
<comment type="caution">
    <text evidence="2">The sequence shown here is derived from an EMBL/GenBank/DDBJ whole genome shotgun (WGS) entry which is preliminary data.</text>
</comment>
<dbReference type="InterPro" id="IPR036653">
    <property type="entry name" value="CinA-like_C"/>
</dbReference>
<dbReference type="InterPro" id="IPR008136">
    <property type="entry name" value="CinA_C"/>
</dbReference>
<accession>A0AA37WIF2</accession>
<organism evidence="2 3">
    <name type="scientific">Agaribacter marinus</name>
    <dbReference type="NCBI Taxonomy" id="1431249"/>
    <lineage>
        <taxon>Bacteria</taxon>
        <taxon>Pseudomonadati</taxon>
        <taxon>Pseudomonadota</taxon>
        <taxon>Gammaproteobacteria</taxon>
        <taxon>Alteromonadales</taxon>
        <taxon>Alteromonadaceae</taxon>
        <taxon>Agaribacter</taxon>
    </lineage>
</organism>
<dbReference type="EMBL" id="BSOT01000005">
    <property type="protein sequence ID" value="GLR70907.1"/>
    <property type="molecule type" value="Genomic_DNA"/>
</dbReference>
<gene>
    <name evidence="2" type="ORF">GCM10007852_18150</name>
</gene>
<sequence length="169" mass="17936">MLDSLKLEKNRKEALAEQLGHTLQGKKQTITTVESCTGGGIAVAITDIAGSSAWINQSWVTYANSAKVELVGVQPETLVNFGAVSEQTVKEMAVGGLTRANADYCIAVSGIAGPTGGSKEKPVGTVWFAIAMTDSVYTFHHVFAGDRKSVREQAIVFALEKLIQVAVTH</sequence>
<dbReference type="Gene3D" id="3.90.950.20">
    <property type="entry name" value="CinA-like"/>
    <property type="match status" value="1"/>
</dbReference>
<evidence type="ECO:0000313" key="2">
    <source>
        <dbReference type="EMBL" id="GLR70907.1"/>
    </source>
</evidence>
<dbReference type="NCBIfam" id="TIGR00199">
    <property type="entry name" value="PncC_domain"/>
    <property type="match status" value="1"/>
</dbReference>
<feature type="domain" description="CinA C-terminal" evidence="1">
    <location>
        <begin position="13"/>
        <end position="164"/>
    </location>
</feature>